<proteinExistence type="predicted"/>
<feature type="domain" description="DUF4253" evidence="1">
    <location>
        <begin position="14"/>
        <end position="130"/>
    </location>
</feature>
<reference evidence="2 3" key="1">
    <citation type="submission" date="2023-12" db="EMBL/GenBank/DDBJ databases">
        <title>Blastococcus brunescens sp. nov., an actonobacterium isolated from sandstone collected in sahara desert.</title>
        <authorList>
            <person name="Gtari M."/>
            <person name="Ghodhbane F."/>
        </authorList>
    </citation>
    <scope>NUCLEOTIDE SEQUENCE [LARGE SCALE GENOMIC DNA]</scope>
    <source>
        <strain evidence="2 3">BMG 8361</strain>
    </source>
</reference>
<dbReference type="RefSeq" id="WP_324273533.1">
    <property type="nucleotide sequence ID" value="NZ_CP141261.1"/>
</dbReference>
<evidence type="ECO:0000259" key="1">
    <source>
        <dbReference type="Pfam" id="PF14062"/>
    </source>
</evidence>
<keyword evidence="3" id="KW-1185">Reference proteome</keyword>
<dbReference type="Pfam" id="PF14062">
    <property type="entry name" value="DUF4253"/>
    <property type="match status" value="1"/>
</dbReference>
<organism evidence="2 3">
    <name type="scientific">Blastococcus brunescens</name>
    <dbReference type="NCBI Taxonomy" id="1564165"/>
    <lineage>
        <taxon>Bacteria</taxon>
        <taxon>Bacillati</taxon>
        <taxon>Actinomycetota</taxon>
        <taxon>Actinomycetes</taxon>
        <taxon>Geodermatophilales</taxon>
        <taxon>Geodermatophilaceae</taxon>
        <taxon>Blastococcus</taxon>
    </lineage>
</organism>
<evidence type="ECO:0000313" key="2">
    <source>
        <dbReference type="EMBL" id="WRL62178.1"/>
    </source>
</evidence>
<name>A0ABZ1AWY7_9ACTN</name>
<dbReference type="Proteomes" id="UP001324287">
    <property type="component" value="Chromosome"/>
</dbReference>
<evidence type="ECO:0000313" key="3">
    <source>
        <dbReference type="Proteomes" id="UP001324287"/>
    </source>
</evidence>
<gene>
    <name evidence="2" type="ORF">U6N30_19265</name>
</gene>
<accession>A0ABZ1AWY7</accession>
<protein>
    <submittedName>
        <fullName evidence="2">DUF4253 domain-containing protein</fullName>
    </submittedName>
</protein>
<dbReference type="EMBL" id="CP141261">
    <property type="protein sequence ID" value="WRL62178.1"/>
    <property type="molecule type" value="Genomic_DNA"/>
</dbReference>
<dbReference type="InterPro" id="IPR025349">
    <property type="entry name" value="DUF4253"/>
</dbReference>
<sequence>MDELLVATGGGSSRIGLVSCRRPADAIGVMGWLGAINVRRPAEVSAVLRSWEDRLGAVVVGLGFATIRLLVTRPPQTDDAALQVAAEVAALCPDALWQPAEQPPYQPRDATLEAMSRHLVRESVWRLWFD</sequence>